<dbReference type="AlphaFoldDB" id="A0A495VZS9"/>
<dbReference type="InterPro" id="IPR036086">
    <property type="entry name" value="ParB/Sulfiredoxin_sf"/>
</dbReference>
<evidence type="ECO:0000256" key="1">
    <source>
        <dbReference type="SAM" id="MobiDB-lite"/>
    </source>
</evidence>
<accession>A0A495VZS9</accession>
<dbReference type="SMART" id="SM00470">
    <property type="entry name" value="ParB"/>
    <property type="match status" value="1"/>
</dbReference>
<organism evidence="3 4">
    <name type="scientific">Saccharothrix australiensis</name>
    <dbReference type="NCBI Taxonomy" id="2072"/>
    <lineage>
        <taxon>Bacteria</taxon>
        <taxon>Bacillati</taxon>
        <taxon>Actinomycetota</taxon>
        <taxon>Actinomycetes</taxon>
        <taxon>Pseudonocardiales</taxon>
        <taxon>Pseudonocardiaceae</taxon>
        <taxon>Saccharothrix</taxon>
    </lineage>
</organism>
<dbReference type="Proteomes" id="UP000282084">
    <property type="component" value="Unassembled WGS sequence"/>
</dbReference>
<evidence type="ECO:0000313" key="4">
    <source>
        <dbReference type="Proteomes" id="UP000282084"/>
    </source>
</evidence>
<dbReference type="InterPro" id="IPR003115">
    <property type="entry name" value="ParB_N"/>
</dbReference>
<feature type="region of interest" description="Disordered" evidence="1">
    <location>
        <begin position="1"/>
        <end position="26"/>
    </location>
</feature>
<reference evidence="3 4" key="1">
    <citation type="submission" date="2018-10" db="EMBL/GenBank/DDBJ databases">
        <title>Sequencing the genomes of 1000 actinobacteria strains.</title>
        <authorList>
            <person name="Klenk H.-P."/>
        </authorList>
    </citation>
    <scope>NUCLEOTIDE SEQUENCE [LARGE SCALE GENOMIC DNA]</scope>
    <source>
        <strain evidence="3 4">DSM 43800</strain>
    </source>
</reference>
<comment type="caution">
    <text evidence="3">The sequence shown here is derived from an EMBL/GenBank/DDBJ whole genome shotgun (WGS) entry which is preliminary data.</text>
</comment>
<name>A0A495VZS9_9PSEU</name>
<gene>
    <name evidence="3" type="ORF">C8E97_3301</name>
</gene>
<protein>
    <submittedName>
        <fullName evidence="3">ParB-like chromosome segregation protein Spo0J</fullName>
    </submittedName>
</protein>
<feature type="compositionally biased region" description="Basic and acidic residues" evidence="1">
    <location>
        <begin position="225"/>
        <end position="241"/>
    </location>
</feature>
<dbReference type="SUPFAM" id="SSF110849">
    <property type="entry name" value="ParB/Sulfiredoxin"/>
    <property type="match status" value="1"/>
</dbReference>
<feature type="domain" description="ParB-like N-terminal" evidence="2">
    <location>
        <begin position="31"/>
        <end position="115"/>
    </location>
</feature>
<proteinExistence type="predicted"/>
<feature type="region of interest" description="Disordered" evidence="1">
    <location>
        <begin position="225"/>
        <end position="248"/>
    </location>
</feature>
<feature type="compositionally biased region" description="Acidic residues" evidence="1">
    <location>
        <begin position="1"/>
        <end position="10"/>
    </location>
</feature>
<evidence type="ECO:0000259" key="2">
    <source>
        <dbReference type="SMART" id="SM00470"/>
    </source>
</evidence>
<sequence>MPWDDEECDNVIERNRSGDKENALDGLSPAVDVPVEVLLPADSPRLDGESDEHVRMLAAIEGPLPPIIVHRPTMRVIDGMHRVRAALLRGDGEVAARFYDGDEESAFVRAVKANVTHGLPLSQADREAAARRIIGSHPEWSDRSIAAATGMAAETVAALRRRSGDRAAQPIARIGRDGRVRPLSSAEGRRKAGELFADRPGATLREVARAAGISVGTARDVRDRVRRGEDPLPDRVREREAGAPTPPTALCAAPALPDGDFARLLDNLRRDPTLRLTESGRALLRLLTVQAMRPEDWGLLVRATPAHCLPALSKLARGCADKWAQLAEEFDERARATA</sequence>
<evidence type="ECO:0000313" key="3">
    <source>
        <dbReference type="EMBL" id="RKT54654.1"/>
    </source>
</evidence>
<keyword evidence="4" id="KW-1185">Reference proteome</keyword>
<feature type="compositionally biased region" description="Basic and acidic residues" evidence="1">
    <location>
        <begin position="11"/>
        <end position="23"/>
    </location>
</feature>
<dbReference type="EMBL" id="RBXO01000001">
    <property type="protein sequence ID" value="RKT54654.1"/>
    <property type="molecule type" value="Genomic_DNA"/>
</dbReference>